<gene>
    <name evidence="2" type="ORF">PXEA_LOCUS35537</name>
</gene>
<protein>
    <submittedName>
        <fullName evidence="2">Uncharacterized protein</fullName>
    </submittedName>
</protein>
<feature type="region of interest" description="Disordered" evidence="1">
    <location>
        <begin position="10"/>
        <end position="34"/>
    </location>
</feature>
<evidence type="ECO:0000313" key="3">
    <source>
        <dbReference type="Proteomes" id="UP000784294"/>
    </source>
</evidence>
<proteinExistence type="predicted"/>
<name>A0A3S5CRF8_9PLAT</name>
<organism evidence="2 3">
    <name type="scientific">Protopolystoma xenopodis</name>
    <dbReference type="NCBI Taxonomy" id="117903"/>
    <lineage>
        <taxon>Eukaryota</taxon>
        <taxon>Metazoa</taxon>
        <taxon>Spiralia</taxon>
        <taxon>Lophotrochozoa</taxon>
        <taxon>Platyhelminthes</taxon>
        <taxon>Monogenea</taxon>
        <taxon>Polyopisthocotylea</taxon>
        <taxon>Polystomatidea</taxon>
        <taxon>Polystomatidae</taxon>
        <taxon>Protopolystoma</taxon>
    </lineage>
</organism>
<reference evidence="2" key="1">
    <citation type="submission" date="2018-11" db="EMBL/GenBank/DDBJ databases">
        <authorList>
            <consortium name="Pathogen Informatics"/>
        </authorList>
    </citation>
    <scope>NUCLEOTIDE SEQUENCE</scope>
</reference>
<keyword evidence="3" id="KW-1185">Reference proteome</keyword>
<dbReference type="AlphaFoldDB" id="A0A3S5CRF8"/>
<dbReference type="Proteomes" id="UP000784294">
    <property type="component" value="Unassembled WGS sequence"/>
</dbReference>
<comment type="caution">
    <text evidence="2">The sequence shown here is derived from an EMBL/GenBank/DDBJ whole genome shotgun (WGS) entry which is preliminary data.</text>
</comment>
<dbReference type="EMBL" id="CAAALY010272575">
    <property type="protein sequence ID" value="VEL42097.1"/>
    <property type="molecule type" value="Genomic_DNA"/>
</dbReference>
<evidence type="ECO:0000313" key="2">
    <source>
        <dbReference type="EMBL" id="VEL42097.1"/>
    </source>
</evidence>
<accession>A0A3S5CRF8</accession>
<feature type="compositionally biased region" description="Acidic residues" evidence="1">
    <location>
        <begin position="12"/>
        <end position="31"/>
    </location>
</feature>
<evidence type="ECO:0000256" key="1">
    <source>
        <dbReference type="SAM" id="MobiDB-lite"/>
    </source>
</evidence>
<sequence>MGVTMLLLIEAPEVDDEKGEEDEEGEEVEEGGDTKSRLLAARDFIIIPLESDLSRMSLSESISELDFNIIERQEVKFVSTDAVEDEFEGNWRDCVEANGLEGSAVEKEEEEEQKEFDFSLSGVLVVNIRLSIFCVSIPSACSSMLESGNAAADITINIPVPVIILDDNGVLRFYEIITMT</sequence>